<evidence type="ECO:0000313" key="2">
    <source>
        <dbReference type="Proteomes" id="UP000299102"/>
    </source>
</evidence>
<proteinExistence type="predicted"/>
<dbReference type="EMBL" id="BGZK01000435">
    <property type="protein sequence ID" value="GBP43398.1"/>
    <property type="molecule type" value="Genomic_DNA"/>
</dbReference>
<keyword evidence="2" id="KW-1185">Reference proteome</keyword>
<evidence type="ECO:0000313" key="1">
    <source>
        <dbReference type="EMBL" id="GBP43398.1"/>
    </source>
</evidence>
<dbReference type="Proteomes" id="UP000299102">
    <property type="component" value="Unassembled WGS sequence"/>
</dbReference>
<dbReference type="AlphaFoldDB" id="A0A4C1VW50"/>
<organism evidence="1 2">
    <name type="scientific">Eumeta variegata</name>
    <name type="common">Bagworm moth</name>
    <name type="synonym">Eumeta japonica</name>
    <dbReference type="NCBI Taxonomy" id="151549"/>
    <lineage>
        <taxon>Eukaryota</taxon>
        <taxon>Metazoa</taxon>
        <taxon>Ecdysozoa</taxon>
        <taxon>Arthropoda</taxon>
        <taxon>Hexapoda</taxon>
        <taxon>Insecta</taxon>
        <taxon>Pterygota</taxon>
        <taxon>Neoptera</taxon>
        <taxon>Endopterygota</taxon>
        <taxon>Lepidoptera</taxon>
        <taxon>Glossata</taxon>
        <taxon>Ditrysia</taxon>
        <taxon>Tineoidea</taxon>
        <taxon>Psychidae</taxon>
        <taxon>Oiketicinae</taxon>
        <taxon>Eumeta</taxon>
    </lineage>
</organism>
<name>A0A4C1VW50_EUMVA</name>
<protein>
    <submittedName>
        <fullName evidence="1">Uncharacterized protein</fullName>
    </submittedName>
</protein>
<sequence length="137" mass="15655">MESYATSPRCYRTAFNANLHVNIGYLSPVAQAFPRAPPARLWVPARDRRDQYTLKSDYGSVESHPKTTNLHRHSRMDGAARFGYVKNARVALHLRARVHNGCTRVISQSDGRRPPRYTERAQKIAFLLRAAKNQRPP</sequence>
<comment type="caution">
    <text evidence="1">The sequence shown here is derived from an EMBL/GenBank/DDBJ whole genome shotgun (WGS) entry which is preliminary data.</text>
</comment>
<reference evidence="1 2" key="1">
    <citation type="journal article" date="2019" name="Commun. Biol.">
        <title>The bagworm genome reveals a unique fibroin gene that provides high tensile strength.</title>
        <authorList>
            <person name="Kono N."/>
            <person name="Nakamura H."/>
            <person name="Ohtoshi R."/>
            <person name="Tomita M."/>
            <person name="Numata K."/>
            <person name="Arakawa K."/>
        </authorList>
    </citation>
    <scope>NUCLEOTIDE SEQUENCE [LARGE SCALE GENOMIC DNA]</scope>
</reference>
<gene>
    <name evidence="1" type="ORF">EVAR_33926_1</name>
</gene>
<accession>A0A4C1VW50</accession>